<evidence type="ECO:0000256" key="4">
    <source>
        <dbReference type="ARBA" id="ARBA00011738"/>
    </source>
</evidence>
<keyword evidence="8" id="KW-0969">Cilium</keyword>
<keyword evidence="11" id="KW-0472">Membrane</keyword>
<gene>
    <name evidence="15" type="ORF">GPM918_LOCUS11663</name>
    <name evidence="14" type="ORF">OVA965_LOCUS9726</name>
    <name evidence="17" type="ORF">SRO942_LOCUS11664</name>
    <name evidence="16" type="ORF">TMI583_LOCUS9722</name>
</gene>
<dbReference type="PANTHER" id="PTHR28572">
    <property type="entry name" value="COILED-COIL DOMAIN-CONTAINING PROTEIN 103"/>
    <property type="match status" value="1"/>
</dbReference>
<dbReference type="Proteomes" id="UP000682733">
    <property type="component" value="Unassembled WGS sequence"/>
</dbReference>
<comment type="subunit">
    <text evidence="4">Homodimer.</text>
</comment>
<dbReference type="EMBL" id="CAJOBC010002454">
    <property type="protein sequence ID" value="CAF3733971.1"/>
    <property type="molecule type" value="Genomic_DNA"/>
</dbReference>
<evidence type="ECO:0000256" key="11">
    <source>
        <dbReference type="SAM" id="Phobius"/>
    </source>
</evidence>
<evidence type="ECO:0008006" key="19">
    <source>
        <dbReference type="Google" id="ProtNLM"/>
    </source>
</evidence>
<keyword evidence="11" id="KW-1133">Transmembrane helix</keyword>
<dbReference type="GO" id="GO:0005576">
    <property type="term" value="C:extracellular region"/>
    <property type="evidence" value="ECO:0007669"/>
    <property type="project" value="GOC"/>
</dbReference>
<evidence type="ECO:0000313" key="15">
    <source>
        <dbReference type="EMBL" id="CAF0959198.1"/>
    </source>
</evidence>
<protein>
    <recommendedName>
        <fullName evidence="19">Coiled-coil domain-containing protein 103</fullName>
    </recommendedName>
</protein>
<dbReference type="AlphaFoldDB" id="A0A814DZC8"/>
<keyword evidence="6" id="KW-0970">Cilium biogenesis/degradation</keyword>
<dbReference type="GO" id="GO:0036159">
    <property type="term" value="P:inner dynein arm assembly"/>
    <property type="evidence" value="ECO:0007669"/>
    <property type="project" value="TreeGrafter"/>
</dbReference>
<evidence type="ECO:0000256" key="8">
    <source>
        <dbReference type="ARBA" id="ARBA00023069"/>
    </source>
</evidence>
<accession>A0A814DZC8</accession>
<comment type="subcellular location">
    <subcellularLocation>
        <location evidence="2">Cell projection</location>
        <location evidence="2">Cilium</location>
        <location evidence="2">Flagellum</location>
    </subcellularLocation>
    <subcellularLocation>
        <location evidence="3">Cytoplasm</location>
    </subcellularLocation>
</comment>
<dbReference type="InterPro" id="IPR025986">
    <property type="entry name" value="RPAP3-like_C"/>
</dbReference>
<evidence type="ECO:0000313" key="18">
    <source>
        <dbReference type="Proteomes" id="UP000663829"/>
    </source>
</evidence>
<evidence type="ECO:0000259" key="12">
    <source>
        <dbReference type="Pfam" id="PF13877"/>
    </source>
</evidence>
<dbReference type="InterPro" id="IPR031733">
    <property type="entry name" value="Dynein_attach_N"/>
</dbReference>
<feature type="transmembrane region" description="Helical" evidence="11">
    <location>
        <begin position="203"/>
        <end position="225"/>
    </location>
</feature>
<dbReference type="InterPro" id="IPR042422">
    <property type="entry name" value="CC103"/>
</dbReference>
<comment type="caution">
    <text evidence="15">The sequence shown here is derived from an EMBL/GenBank/DDBJ whole genome shotgun (WGS) entry which is preliminary data.</text>
</comment>
<dbReference type="GO" id="GO:0031514">
    <property type="term" value="C:motile cilium"/>
    <property type="evidence" value="ECO:0007669"/>
    <property type="project" value="UniProtKB-SubCell"/>
</dbReference>
<feature type="domain" description="Dynein attachment factor N-terminal" evidence="13">
    <location>
        <begin position="8"/>
        <end position="77"/>
    </location>
</feature>
<dbReference type="GO" id="GO:0007368">
    <property type="term" value="P:determination of left/right symmetry"/>
    <property type="evidence" value="ECO:0007669"/>
    <property type="project" value="TreeGrafter"/>
</dbReference>
<organism evidence="15 18">
    <name type="scientific">Didymodactylos carnosus</name>
    <dbReference type="NCBI Taxonomy" id="1234261"/>
    <lineage>
        <taxon>Eukaryota</taxon>
        <taxon>Metazoa</taxon>
        <taxon>Spiralia</taxon>
        <taxon>Gnathifera</taxon>
        <taxon>Rotifera</taxon>
        <taxon>Eurotatoria</taxon>
        <taxon>Bdelloidea</taxon>
        <taxon>Philodinida</taxon>
        <taxon>Philodinidae</taxon>
        <taxon>Didymodactylos</taxon>
    </lineage>
</organism>
<dbReference type="EMBL" id="CAJNOK010003487">
    <property type="protein sequence ID" value="CAF0903116.1"/>
    <property type="molecule type" value="Genomic_DNA"/>
</dbReference>
<dbReference type="EMBL" id="CAJNOQ010002454">
    <property type="protein sequence ID" value="CAF0959198.1"/>
    <property type="molecule type" value="Genomic_DNA"/>
</dbReference>
<evidence type="ECO:0000313" key="16">
    <source>
        <dbReference type="EMBL" id="CAF3683477.1"/>
    </source>
</evidence>
<evidence type="ECO:0000313" key="14">
    <source>
        <dbReference type="EMBL" id="CAF0903116.1"/>
    </source>
</evidence>
<dbReference type="PANTHER" id="PTHR28572:SF1">
    <property type="entry name" value="COILED-COIL DOMAIN-CONTAINING PROTEIN 103"/>
    <property type="match status" value="1"/>
</dbReference>
<evidence type="ECO:0000256" key="1">
    <source>
        <dbReference type="ARBA" id="ARBA00004048"/>
    </source>
</evidence>
<evidence type="ECO:0000256" key="7">
    <source>
        <dbReference type="ARBA" id="ARBA00022846"/>
    </source>
</evidence>
<evidence type="ECO:0000256" key="5">
    <source>
        <dbReference type="ARBA" id="ARBA00022490"/>
    </source>
</evidence>
<keyword evidence="11" id="KW-0812">Transmembrane</keyword>
<comment type="similarity">
    <text evidence="10">Belongs to the DNAAF19/PR46b family.</text>
</comment>
<feature type="domain" description="RNA-polymerase II-associated protein 3-like C-terminal" evidence="12">
    <location>
        <begin position="115"/>
        <end position="197"/>
    </location>
</feature>
<proteinExistence type="inferred from homology"/>
<dbReference type="OrthoDB" id="447931at2759"/>
<evidence type="ECO:0000259" key="13">
    <source>
        <dbReference type="Pfam" id="PF15867"/>
    </source>
</evidence>
<dbReference type="Proteomes" id="UP000663829">
    <property type="component" value="Unassembled WGS sequence"/>
</dbReference>
<keyword evidence="18" id="KW-1185">Reference proteome</keyword>
<keyword evidence="5" id="KW-0963">Cytoplasm</keyword>
<reference evidence="15" key="1">
    <citation type="submission" date="2021-02" db="EMBL/GenBank/DDBJ databases">
        <authorList>
            <person name="Nowell W R."/>
        </authorList>
    </citation>
    <scope>NUCLEOTIDE SEQUENCE</scope>
</reference>
<comment type="function">
    <text evidence="1">Dynein-attachment factor required for cilia motility.</text>
</comment>
<dbReference type="GO" id="GO:0003351">
    <property type="term" value="P:epithelial cilium movement involved in extracellular fluid movement"/>
    <property type="evidence" value="ECO:0007669"/>
    <property type="project" value="TreeGrafter"/>
</dbReference>
<evidence type="ECO:0000256" key="2">
    <source>
        <dbReference type="ARBA" id="ARBA00004230"/>
    </source>
</evidence>
<dbReference type="Pfam" id="PF15867">
    <property type="entry name" value="Dynein_attach_N"/>
    <property type="match status" value="1"/>
</dbReference>
<evidence type="ECO:0000313" key="17">
    <source>
        <dbReference type="EMBL" id="CAF3733971.1"/>
    </source>
</evidence>
<keyword evidence="9" id="KW-0966">Cell projection</keyword>
<evidence type="ECO:0000256" key="9">
    <source>
        <dbReference type="ARBA" id="ARBA00023273"/>
    </source>
</evidence>
<dbReference type="Proteomes" id="UP000681722">
    <property type="component" value="Unassembled WGS sequence"/>
</dbReference>
<dbReference type="Proteomes" id="UP000677228">
    <property type="component" value="Unassembled WGS sequence"/>
</dbReference>
<sequence>MTSSSVNINFRKLAENFSKEKQAETVYWQRNSAKFRAIEQRCASYDEFRQIVAASHLKPLDKNETLTFEHYKQVSWNQQAARQDSASATTLPAITTATSPIQSKTFVHLPKYLPEFILQWRRCQTSAMKFEYLKQYDLSTLEKIFQTDFTTELLNDLTQIYESNSYDNAQIIVQLLAIIVNAKRFQLTKGFFTEIEKHNLDKLFSHLMTFITLRPTVLILSILYLK</sequence>
<dbReference type="Pfam" id="PF13877">
    <property type="entry name" value="RPAP3_C"/>
    <property type="match status" value="1"/>
</dbReference>
<name>A0A814DZC8_9BILA</name>
<evidence type="ECO:0000256" key="10">
    <source>
        <dbReference type="ARBA" id="ARBA00049986"/>
    </source>
</evidence>
<evidence type="ECO:0000256" key="3">
    <source>
        <dbReference type="ARBA" id="ARBA00004496"/>
    </source>
</evidence>
<keyword evidence="7" id="KW-0282">Flagellum</keyword>
<dbReference type="EMBL" id="CAJOBA010003488">
    <property type="protein sequence ID" value="CAF3683477.1"/>
    <property type="molecule type" value="Genomic_DNA"/>
</dbReference>
<evidence type="ECO:0000256" key="6">
    <source>
        <dbReference type="ARBA" id="ARBA00022794"/>
    </source>
</evidence>
<dbReference type="GO" id="GO:0036157">
    <property type="term" value="C:outer dynein arm"/>
    <property type="evidence" value="ECO:0007669"/>
    <property type="project" value="InterPro"/>
</dbReference>